<evidence type="ECO:0000313" key="2">
    <source>
        <dbReference type="EMBL" id="TPV34978.1"/>
    </source>
</evidence>
<sequence>MSKANKTPIQKQEKQLSNYAIYSGLIFQMMAIIGIGVFVGFKLDENYPNKHQLFTVVLSLLSVVLSVFYVVKRIIALSK</sequence>
<comment type="caution">
    <text evidence="2">The sequence shown here is derived from an EMBL/GenBank/DDBJ whole genome shotgun (WGS) entry which is preliminary data.</text>
</comment>
<keyword evidence="1" id="KW-1133">Transmembrane helix</keyword>
<proteinExistence type="predicted"/>
<gene>
    <name evidence="2" type="ORF">FJ651_05475</name>
</gene>
<dbReference type="RefSeq" id="WP_140989454.1">
    <property type="nucleotide sequence ID" value="NZ_VHIQ01000002.1"/>
</dbReference>
<keyword evidence="1" id="KW-0472">Membrane</keyword>
<reference evidence="2 3" key="1">
    <citation type="submission" date="2019-06" db="EMBL/GenBank/DDBJ databases">
        <title>Flavobacteriaceae Paucihalobacterium erythroidium CWB-1, complete genome.</title>
        <authorList>
            <person name="Wu S."/>
        </authorList>
    </citation>
    <scope>NUCLEOTIDE SEQUENCE [LARGE SCALE GENOMIC DNA]</scope>
    <source>
        <strain evidence="2 3">CWB-1</strain>
    </source>
</reference>
<dbReference type="InterPro" id="IPR032820">
    <property type="entry name" value="ATPase_put"/>
</dbReference>
<accession>A0A506PN74</accession>
<dbReference type="Proteomes" id="UP000317332">
    <property type="component" value="Unassembled WGS sequence"/>
</dbReference>
<keyword evidence="1" id="KW-0812">Transmembrane</keyword>
<dbReference type="Pfam" id="PF09527">
    <property type="entry name" value="ATPase_gene1"/>
    <property type="match status" value="1"/>
</dbReference>
<dbReference type="OrthoDB" id="9798708at2"/>
<keyword evidence="3" id="KW-1185">Reference proteome</keyword>
<dbReference type="EMBL" id="VHIQ01000002">
    <property type="protein sequence ID" value="TPV34978.1"/>
    <property type="molecule type" value="Genomic_DNA"/>
</dbReference>
<protein>
    <submittedName>
        <fullName evidence="2">AtpZ/AtpI family protein</fullName>
    </submittedName>
</protein>
<feature type="transmembrane region" description="Helical" evidence="1">
    <location>
        <begin position="53"/>
        <end position="71"/>
    </location>
</feature>
<name>A0A506PN74_9FLAO</name>
<feature type="transmembrane region" description="Helical" evidence="1">
    <location>
        <begin position="20"/>
        <end position="41"/>
    </location>
</feature>
<dbReference type="AlphaFoldDB" id="A0A506PN74"/>
<evidence type="ECO:0000256" key="1">
    <source>
        <dbReference type="SAM" id="Phobius"/>
    </source>
</evidence>
<organism evidence="2 3">
    <name type="scientific">Paucihalobacter ruber</name>
    <dbReference type="NCBI Taxonomy" id="2567861"/>
    <lineage>
        <taxon>Bacteria</taxon>
        <taxon>Pseudomonadati</taxon>
        <taxon>Bacteroidota</taxon>
        <taxon>Flavobacteriia</taxon>
        <taxon>Flavobacteriales</taxon>
        <taxon>Flavobacteriaceae</taxon>
        <taxon>Paucihalobacter</taxon>
    </lineage>
</organism>
<evidence type="ECO:0000313" key="3">
    <source>
        <dbReference type="Proteomes" id="UP000317332"/>
    </source>
</evidence>